<gene>
    <name evidence="5" type="ORF">UABAM_00744</name>
</gene>
<dbReference type="SUPFAM" id="SSF54197">
    <property type="entry name" value="HIT-like"/>
    <property type="match status" value="1"/>
</dbReference>
<dbReference type="OrthoDB" id="9784774at2"/>
<evidence type="ECO:0000313" key="6">
    <source>
        <dbReference type="Proteomes" id="UP000326354"/>
    </source>
</evidence>
<name>A0A5S9IIZ5_UABAM</name>
<dbReference type="RefSeq" id="WP_151966649.1">
    <property type="nucleotide sequence ID" value="NZ_AP019860.1"/>
</dbReference>
<evidence type="ECO:0000259" key="4">
    <source>
        <dbReference type="PROSITE" id="PS51084"/>
    </source>
</evidence>
<proteinExistence type="predicted"/>
<dbReference type="GO" id="GO:0016787">
    <property type="term" value="F:hydrolase activity"/>
    <property type="evidence" value="ECO:0007669"/>
    <property type="project" value="UniProtKB-KW"/>
</dbReference>
<dbReference type="Gene3D" id="3.30.428.10">
    <property type="entry name" value="HIT-like"/>
    <property type="match status" value="1"/>
</dbReference>
<dbReference type="PANTHER" id="PTHR46648:SF1">
    <property type="entry name" value="ADENOSINE 5'-MONOPHOSPHORAMIDASE HNT1"/>
    <property type="match status" value="1"/>
</dbReference>
<dbReference type="PRINTS" id="PR00332">
    <property type="entry name" value="HISTRIAD"/>
</dbReference>
<keyword evidence="5" id="KW-0378">Hydrolase</keyword>
<evidence type="ECO:0000313" key="5">
    <source>
        <dbReference type="EMBL" id="BBM82401.1"/>
    </source>
</evidence>
<feature type="active site" description="Tele-AMP-histidine intermediate" evidence="1">
    <location>
        <position position="98"/>
    </location>
</feature>
<sequence>MDCVFCKIIHRELPSETLLETDKVIVILDINPINDGHALVIPKTHCENFWAVGAEFYSEILQAIHRASQAICKVTQCTDFNILQNNGACAGQDVFHVHFHIIPRHENDGVKFGFKPKKYKKDRMATLGEDIRLQLNRDSHAY</sequence>
<protein>
    <submittedName>
        <fullName evidence="5">Hydrolase</fullName>
    </submittedName>
</protein>
<dbReference type="Proteomes" id="UP000326354">
    <property type="component" value="Chromosome"/>
</dbReference>
<feature type="domain" description="HIT" evidence="4">
    <location>
        <begin position="4"/>
        <end position="111"/>
    </location>
</feature>
<dbReference type="InterPro" id="IPR019808">
    <property type="entry name" value="Histidine_triad_CS"/>
</dbReference>
<organism evidence="5 6">
    <name type="scientific">Uabimicrobium amorphum</name>
    <dbReference type="NCBI Taxonomy" id="2596890"/>
    <lineage>
        <taxon>Bacteria</taxon>
        <taxon>Pseudomonadati</taxon>
        <taxon>Planctomycetota</taxon>
        <taxon>Candidatus Uabimicrobiia</taxon>
        <taxon>Candidatus Uabimicrobiales</taxon>
        <taxon>Candidatus Uabimicrobiaceae</taxon>
        <taxon>Candidatus Uabimicrobium</taxon>
    </lineage>
</organism>
<keyword evidence="6" id="KW-1185">Reference proteome</keyword>
<feature type="short sequence motif" description="Histidine triad motif" evidence="2 3">
    <location>
        <begin position="96"/>
        <end position="100"/>
    </location>
</feature>
<dbReference type="GO" id="GO:0009117">
    <property type="term" value="P:nucleotide metabolic process"/>
    <property type="evidence" value="ECO:0007669"/>
    <property type="project" value="TreeGrafter"/>
</dbReference>
<dbReference type="AlphaFoldDB" id="A0A5S9IIZ5"/>
<evidence type="ECO:0000256" key="2">
    <source>
        <dbReference type="PIRSR" id="PIRSR601310-3"/>
    </source>
</evidence>
<dbReference type="InterPro" id="IPR036265">
    <property type="entry name" value="HIT-like_sf"/>
</dbReference>
<dbReference type="InterPro" id="IPR039384">
    <property type="entry name" value="HINT"/>
</dbReference>
<dbReference type="PANTHER" id="PTHR46648">
    <property type="entry name" value="HIT FAMILY PROTEIN 1"/>
    <property type="match status" value="1"/>
</dbReference>
<evidence type="ECO:0000256" key="3">
    <source>
        <dbReference type="PROSITE-ProRule" id="PRU00464"/>
    </source>
</evidence>
<dbReference type="PROSITE" id="PS00892">
    <property type="entry name" value="HIT_1"/>
    <property type="match status" value="1"/>
</dbReference>
<dbReference type="CDD" id="cd01277">
    <property type="entry name" value="HINT_subgroup"/>
    <property type="match status" value="1"/>
</dbReference>
<dbReference type="InterPro" id="IPR011146">
    <property type="entry name" value="HIT-like"/>
</dbReference>
<reference evidence="5 6" key="1">
    <citation type="submission" date="2019-08" db="EMBL/GenBank/DDBJ databases">
        <title>Complete genome sequence of Candidatus Uab amorphum.</title>
        <authorList>
            <person name="Shiratori T."/>
            <person name="Suzuki S."/>
            <person name="Kakizawa Y."/>
            <person name="Ishida K."/>
        </authorList>
    </citation>
    <scope>NUCLEOTIDE SEQUENCE [LARGE SCALE GENOMIC DNA]</scope>
    <source>
        <strain evidence="5 6">SRT547</strain>
    </source>
</reference>
<dbReference type="KEGG" id="uam:UABAM_00744"/>
<accession>A0A5S9IIZ5</accession>
<dbReference type="InterPro" id="IPR001310">
    <property type="entry name" value="Histidine_triad_HIT"/>
</dbReference>
<dbReference type="PROSITE" id="PS51084">
    <property type="entry name" value="HIT_2"/>
    <property type="match status" value="1"/>
</dbReference>
<dbReference type="Pfam" id="PF01230">
    <property type="entry name" value="HIT"/>
    <property type="match status" value="1"/>
</dbReference>
<evidence type="ECO:0000256" key="1">
    <source>
        <dbReference type="PIRSR" id="PIRSR601310-1"/>
    </source>
</evidence>
<dbReference type="EMBL" id="AP019860">
    <property type="protein sequence ID" value="BBM82401.1"/>
    <property type="molecule type" value="Genomic_DNA"/>
</dbReference>